<dbReference type="AlphaFoldDB" id="T1CV08"/>
<accession>T1CV08</accession>
<proteinExistence type="predicted"/>
<protein>
    <submittedName>
        <fullName evidence="1">Circadian clock protein, KaiC</fullName>
    </submittedName>
</protein>
<sequence length="81" mass="8790">GSSSRSRRTVPQLLETARQFGWPVDAAIAAGTLKVIRLDPKETRQSLHRIQGELGKELAATGAGRIVFDSVSLLNMLSDDE</sequence>
<organism evidence="1">
    <name type="scientific">mine drainage metagenome</name>
    <dbReference type="NCBI Taxonomy" id="410659"/>
    <lineage>
        <taxon>unclassified sequences</taxon>
        <taxon>metagenomes</taxon>
        <taxon>ecological metagenomes</taxon>
    </lineage>
</organism>
<dbReference type="InterPro" id="IPR027417">
    <property type="entry name" value="P-loop_NTPase"/>
</dbReference>
<gene>
    <name evidence="1" type="ORF">B1B_03528</name>
</gene>
<dbReference type="EMBL" id="AUZY01002170">
    <property type="protein sequence ID" value="EQD72859.1"/>
    <property type="molecule type" value="Genomic_DNA"/>
</dbReference>
<feature type="non-terminal residue" evidence="1">
    <location>
        <position position="1"/>
    </location>
</feature>
<reference evidence="1" key="2">
    <citation type="journal article" date="2014" name="ISME J.">
        <title>Microbial stratification in low pH oxic and suboxic macroscopic growths along an acid mine drainage.</title>
        <authorList>
            <person name="Mendez-Garcia C."/>
            <person name="Mesa V."/>
            <person name="Sprenger R.R."/>
            <person name="Richter M."/>
            <person name="Diez M.S."/>
            <person name="Solano J."/>
            <person name="Bargiela R."/>
            <person name="Golyshina O.V."/>
            <person name="Manteca A."/>
            <person name="Ramos J.L."/>
            <person name="Gallego J.R."/>
            <person name="Llorente I."/>
            <person name="Martins Dos Santos V.A."/>
            <person name="Jensen O.N."/>
            <person name="Pelaez A.I."/>
            <person name="Sanchez J."/>
            <person name="Ferrer M."/>
        </authorList>
    </citation>
    <scope>NUCLEOTIDE SEQUENCE</scope>
</reference>
<name>T1CV08_9ZZZZ</name>
<evidence type="ECO:0000313" key="1">
    <source>
        <dbReference type="EMBL" id="EQD72859.1"/>
    </source>
</evidence>
<reference evidence="1" key="1">
    <citation type="submission" date="2013-08" db="EMBL/GenBank/DDBJ databases">
        <authorList>
            <person name="Mendez C."/>
            <person name="Richter M."/>
            <person name="Ferrer M."/>
            <person name="Sanchez J."/>
        </authorList>
    </citation>
    <scope>NUCLEOTIDE SEQUENCE</scope>
</reference>
<dbReference type="Gene3D" id="3.40.50.300">
    <property type="entry name" value="P-loop containing nucleotide triphosphate hydrolases"/>
    <property type="match status" value="1"/>
</dbReference>
<feature type="non-terminal residue" evidence="1">
    <location>
        <position position="81"/>
    </location>
</feature>
<comment type="caution">
    <text evidence="1">The sequence shown here is derived from an EMBL/GenBank/DDBJ whole genome shotgun (WGS) entry which is preliminary data.</text>
</comment>